<feature type="transmembrane region" description="Helical" evidence="1">
    <location>
        <begin position="103"/>
        <end position="126"/>
    </location>
</feature>
<keyword evidence="1" id="KW-1133">Transmembrane helix</keyword>
<organism evidence="2 3">
    <name type="scientific">Legionella septentrionalis</name>
    <dbReference type="NCBI Taxonomy" id="2498109"/>
    <lineage>
        <taxon>Bacteria</taxon>
        <taxon>Pseudomonadati</taxon>
        <taxon>Pseudomonadota</taxon>
        <taxon>Gammaproteobacteria</taxon>
        <taxon>Legionellales</taxon>
        <taxon>Legionellaceae</taxon>
        <taxon>Legionella</taxon>
    </lineage>
</organism>
<evidence type="ECO:0000313" key="3">
    <source>
        <dbReference type="Proteomes" id="UP000288012"/>
    </source>
</evidence>
<dbReference type="Proteomes" id="UP000288012">
    <property type="component" value="Unassembled WGS sequence"/>
</dbReference>
<dbReference type="EMBL" id="RZGR01000053">
    <property type="protein sequence ID" value="RUQ79173.1"/>
    <property type="molecule type" value="Genomic_DNA"/>
</dbReference>
<evidence type="ECO:0000313" key="2">
    <source>
        <dbReference type="EMBL" id="RUQ79173.1"/>
    </source>
</evidence>
<gene>
    <name evidence="2" type="ORF">EKM59_11425</name>
</gene>
<dbReference type="AlphaFoldDB" id="A0A3S0XRR3"/>
<dbReference type="RefSeq" id="WP_126954849.1">
    <property type="nucleotide sequence ID" value="NZ_RZGR01000053.1"/>
</dbReference>
<sequence>MKKLMGFNIVSWFLIALYVVTIFIISLAANSHLTEGFISSLPCILMAIFLSERALPLLNLKYKHLTKRQVFFIDLSIVSISFLSAQLIYILTDFNNPDVKGWWSLWLNALFIFEFLYAVIYSALALMLPHHKYYTFIFSGTILIVFSLSKYWPRIDLAGMEALYVFLFSLIFFHLFICFYYLSKIKINLRKSLE</sequence>
<reference evidence="2 3" key="1">
    <citation type="submission" date="2018-12" db="EMBL/GenBank/DDBJ databases">
        <title>Legionella sp,whole genome shotgun sequence.</title>
        <authorList>
            <person name="Wu H."/>
        </authorList>
    </citation>
    <scope>NUCLEOTIDE SEQUENCE [LARGE SCALE GENOMIC DNA]</scope>
    <source>
        <strain evidence="3">km714</strain>
    </source>
</reference>
<feature type="transmembrane region" description="Helical" evidence="1">
    <location>
        <begin position="164"/>
        <end position="182"/>
    </location>
</feature>
<keyword evidence="1" id="KW-0472">Membrane</keyword>
<feature type="transmembrane region" description="Helical" evidence="1">
    <location>
        <begin position="12"/>
        <end position="31"/>
    </location>
</feature>
<proteinExistence type="predicted"/>
<feature type="transmembrane region" description="Helical" evidence="1">
    <location>
        <begin position="37"/>
        <end position="58"/>
    </location>
</feature>
<feature type="transmembrane region" description="Helical" evidence="1">
    <location>
        <begin position="70"/>
        <end position="91"/>
    </location>
</feature>
<feature type="transmembrane region" description="Helical" evidence="1">
    <location>
        <begin position="133"/>
        <end position="152"/>
    </location>
</feature>
<keyword evidence="1" id="KW-0812">Transmembrane</keyword>
<comment type="caution">
    <text evidence="2">The sequence shown here is derived from an EMBL/GenBank/DDBJ whole genome shotgun (WGS) entry which is preliminary data.</text>
</comment>
<accession>A0A3S0XRR3</accession>
<protein>
    <submittedName>
        <fullName evidence="2">Uncharacterized protein</fullName>
    </submittedName>
</protein>
<evidence type="ECO:0000256" key="1">
    <source>
        <dbReference type="SAM" id="Phobius"/>
    </source>
</evidence>
<dbReference type="OrthoDB" id="5637167at2"/>
<keyword evidence="3" id="KW-1185">Reference proteome</keyword>
<name>A0A3S0XRR3_9GAMM</name>